<reference evidence="3" key="1">
    <citation type="submission" date="2015-07" db="EMBL/GenBank/DDBJ databases">
        <title>Near-Complete Genome Sequence of the Cellulolytic Bacterium Bacteroides (Pseudobacteroides) cellulosolvens ATCC 35603.</title>
        <authorList>
            <person name="Dassa B."/>
            <person name="Utturkar S.M."/>
            <person name="Klingeman D.M."/>
            <person name="Hurt R.A."/>
            <person name="Keller M."/>
            <person name="Xu J."/>
            <person name="Reddy Y.H.K."/>
            <person name="Borovok I."/>
            <person name="Grinberg I.R."/>
            <person name="Lamed R."/>
            <person name="Zhivin O."/>
            <person name="Bayer E.A."/>
            <person name="Brown S.D."/>
        </authorList>
    </citation>
    <scope>NUCLEOTIDE SEQUENCE [LARGE SCALE GENOMIC DNA]</scope>
    <source>
        <strain evidence="3">DSM 2933</strain>
    </source>
</reference>
<keyword evidence="3" id="KW-1185">Reference proteome</keyword>
<feature type="domain" description="Methyltransferase" evidence="1">
    <location>
        <begin position="66"/>
        <end position="175"/>
    </location>
</feature>
<name>A0A0L6JM45_9FIRM</name>
<organism evidence="2 3">
    <name type="scientific">Pseudobacteroides cellulosolvens ATCC 35603 = DSM 2933</name>
    <dbReference type="NCBI Taxonomy" id="398512"/>
    <lineage>
        <taxon>Bacteria</taxon>
        <taxon>Bacillati</taxon>
        <taxon>Bacillota</taxon>
        <taxon>Clostridia</taxon>
        <taxon>Eubacteriales</taxon>
        <taxon>Oscillospiraceae</taxon>
        <taxon>Pseudobacteroides</taxon>
    </lineage>
</organism>
<dbReference type="Gene3D" id="3.40.50.150">
    <property type="entry name" value="Vaccinia Virus protein VP39"/>
    <property type="match status" value="1"/>
</dbReference>
<dbReference type="PANTHER" id="PTHR43861:SF1">
    <property type="entry name" value="TRANS-ACONITATE 2-METHYLTRANSFERASE"/>
    <property type="match status" value="1"/>
</dbReference>
<evidence type="ECO:0000313" key="3">
    <source>
        <dbReference type="Proteomes" id="UP000036923"/>
    </source>
</evidence>
<dbReference type="AlphaFoldDB" id="A0A0L6JM45"/>
<dbReference type="OrthoDB" id="465705at2"/>
<gene>
    <name evidence="2" type="ORF">Bccel_2136</name>
</gene>
<sequence length="281" mass="32397">MVKFLFAILREALSKQCFERTPEAYAIMSAVENVNDFDAEGNSDGAMAVPHLFISSHVSKTVSGCKRVLDLGCGSGQLLCQVAEINPEIHFTGVDLSEEMLNKAKKRAKSMNLSNVEFIKQDFTQLQDFADRQFDGVMCVNALHHLNDLQSLRNFFRTVNSYVKQDTPIFIYDFCRLRSEKSIDFFVDFVGVKQALCREDFRNSLKAAFSLDEFKTIIDEELHREVNIYTTRLMHIYLMIKTEERSISAEKIGKLEQKLFLLSLKNQMSYKNICKKFYKIN</sequence>
<comment type="caution">
    <text evidence="2">The sequence shown here is derived from an EMBL/GenBank/DDBJ whole genome shotgun (WGS) entry which is preliminary data.</text>
</comment>
<dbReference type="CDD" id="cd02440">
    <property type="entry name" value="AdoMet_MTases"/>
    <property type="match status" value="1"/>
</dbReference>
<dbReference type="EMBL" id="LGTC01000001">
    <property type="protein sequence ID" value="KNY26871.1"/>
    <property type="molecule type" value="Genomic_DNA"/>
</dbReference>
<dbReference type="SUPFAM" id="SSF53335">
    <property type="entry name" value="S-adenosyl-L-methionine-dependent methyltransferases"/>
    <property type="match status" value="1"/>
</dbReference>
<evidence type="ECO:0000259" key="1">
    <source>
        <dbReference type="Pfam" id="PF13847"/>
    </source>
</evidence>
<dbReference type="eggNOG" id="COG2226">
    <property type="taxonomic scope" value="Bacteria"/>
</dbReference>
<dbReference type="PANTHER" id="PTHR43861">
    <property type="entry name" value="TRANS-ACONITATE 2-METHYLTRANSFERASE-RELATED"/>
    <property type="match status" value="1"/>
</dbReference>
<dbReference type="Proteomes" id="UP000036923">
    <property type="component" value="Unassembled WGS sequence"/>
</dbReference>
<accession>A0A0L6JM45</accession>
<evidence type="ECO:0000313" key="2">
    <source>
        <dbReference type="EMBL" id="KNY26871.1"/>
    </source>
</evidence>
<dbReference type="STRING" id="398512.Bccel_2136"/>
<protein>
    <recommendedName>
        <fullName evidence="1">Methyltransferase domain-containing protein</fullName>
    </recommendedName>
</protein>
<proteinExistence type="predicted"/>
<dbReference type="RefSeq" id="WP_036947152.1">
    <property type="nucleotide sequence ID" value="NZ_KN050764.1"/>
</dbReference>
<dbReference type="InterPro" id="IPR029063">
    <property type="entry name" value="SAM-dependent_MTases_sf"/>
</dbReference>
<dbReference type="Pfam" id="PF13847">
    <property type="entry name" value="Methyltransf_31"/>
    <property type="match status" value="1"/>
</dbReference>
<dbReference type="InterPro" id="IPR025714">
    <property type="entry name" value="Methyltranfer_dom"/>
</dbReference>